<sequence>MRYVKWTIWTILFAFVAAVFHYTLPDRDVVRIADTQSRRIDAGNSAIFWSHPDSAATSGGTQDIFFIQAIRENGKPIVYRNEDTGWGWPPYFKFDTTNLQTEAADLTSTAAAPQWVIVTHYGWRNEFISIFPNAVAIKPVSGPDVTVIPWLNIIIILLAIAIFWAIRVRWIRFRERRIDPMWDRTEARLDRTEGKLHRWLGGGKS</sequence>
<keyword evidence="2" id="KW-1185">Reference proteome</keyword>
<dbReference type="InterPro" id="IPR011088">
    <property type="entry name" value="Phage_phiNM3_A0EWY4"/>
</dbReference>
<organism evidence="1 2">
    <name type="scientific">Pseudooceanicola algae</name>
    <dbReference type="NCBI Taxonomy" id="1537215"/>
    <lineage>
        <taxon>Bacteria</taxon>
        <taxon>Pseudomonadati</taxon>
        <taxon>Pseudomonadota</taxon>
        <taxon>Alphaproteobacteria</taxon>
        <taxon>Rhodobacterales</taxon>
        <taxon>Paracoccaceae</taxon>
        <taxon>Pseudooceanicola</taxon>
    </lineage>
</organism>
<proteinExistence type="predicted"/>
<protein>
    <recommendedName>
        <fullName evidence="3">DUF1523 domain-containing protein</fullName>
    </recommendedName>
</protein>
<dbReference type="EMBL" id="CP060436">
    <property type="protein sequence ID" value="QPM91221.1"/>
    <property type="molecule type" value="Genomic_DNA"/>
</dbReference>
<accession>A0A418SAS5</accession>
<dbReference type="RefSeq" id="WP_119840946.1">
    <property type="nucleotide sequence ID" value="NZ_CP060436.1"/>
</dbReference>
<name>A0A418SAS5_9RHOB</name>
<dbReference type="KEGG" id="palw:PSAL_024720"/>
<dbReference type="Proteomes" id="UP000283786">
    <property type="component" value="Chromosome"/>
</dbReference>
<evidence type="ECO:0008006" key="3">
    <source>
        <dbReference type="Google" id="ProtNLM"/>
    </source>
</evidence>
<gene>
    <name evidence="1" type="ORF">PSAL_024720</name>
</gene>
<dbReference type="OrthoDB" id="5354324at2"/>
<evidence type="ECO:0000313" key="2">
    <source>
        <dbReference type="Proteomes" id="UP000283786"/>
    </source>
</evidence>
<dbReference type="Pfam" id="PF07509">
    <property type="entry name" value="DUF1523"/>
    <property type="match status" value="1"/>
</dbReference>
<evidence type="ECO:0000313" key="1">
    <source>
        <dbReference type="EMBL" id="QPM91221.1"/>
    </source>
</evidence>
<reference evidence="1 2" key="1">
    <citation type="submission" date="2020-08" db="EMBL/GenBank/DDBJ databases">
        <title>Genome sequence of Rhodobacteraceae bacterium Lw-13e.</title>
        <authorList>
            <person name="Poehlein A."/>
            <person name="Wolter L."/>
            <person name="Daniel R."/>
            <person name="Brinkhoff T."/>
        </authorList>
    </citation>
    <scope>NUCLEOTIDE SEQUENCE [LARGE SCALE GENOMIC DNA]</scope>
    <source>
        <strain evidence="1 2">Lw-13e</strain>
    </source>
</reference>
<dbReference type="AlphaFoldDB" id="A0A418SAS5"/>